<dbReference type="EMBL" id="JACAZI010000001">
    <property type="protein sequence ID" value="KAF7372649.1"/>
    <property type="molecule type" value="Genomic_DNA"/>
</dbReference>
<name>A0A8H6Z8N4_9AGAR</name>
<keyword evidence="2" id="KW-1185">Reference proteome</keyword>
<dbReference type="Proteomes" id="UP000620124">
    <property type="component" value="Unassembled WGS sequence"/>
</dbReference>
<evidence type="ECO:0000313" key="1">
    <source>
        <dbReference type="EMBL" id="KAF7372649.1"/>
    </source>
</evidence>
<reference evidence="1" key="1">
    <citation type="submission" date="2020-05" db="EMBL/GenBank/DDBJ databases">
        <title>Mycena genomes resolve the evolution of fungal bioluminescence.</title>
        <authorList>
            <person name="Tsai I.J."/>
        </authorList>
    </citation>
    <scope>NUCLEOTIDE SEQUENCE</scope>
    <source>
        <strain evidence="1">CCC161011</strain>
    </source>
</reference>
<proteinExistence type="predicted"/>
<organism evidence="1 2">
    <name type="scientific">Mycena venus</name>
    <dbReference type="NCBI Taxonomy" id="2733690"/>
    <lineage>
        <taxon>Eukaryota</taxon>
        <taxon>Fungi</taxon>
        <taxon>Dikarya</taxon>
        <taxon>Basidiomycota</taxon>
        <taxon>Agaricomycotina</taxon>
        <taxon>Agaricomycetes</taxon>
        <taxon>Agaricomycetidae</taxon>
        <taxon>Agaricales</taxon>
        <taxon>Marasmiineae</taxon>
        <taxon>Mycenaceae</taxon>
        <taxon>Mycena</taxon>
    </lineage>
</organism>
<accession>A0A8H6Z8N4</accession>
<gene>
    <name evidence="1" type="ORF">MVEN_00128000</name>
</gene>
<sequence>MDLSTTENPLERTCRRARRLGARRNRLKVKTIINKSSIDLVALRTLPPRPPPSFSPPPVPNVPSHDSCINNELSMEVKRLKAKCGHLTEALLTRKSPNLELQFLFVDILYLQFIEECNMQATNETGHHTQAANEIIQLMTVDRRRSDTEPLKVLEHHGASVQWQADKPKLRTLMAQKLKIWGHFVSTK</sequence>
<dbReference type="AlphaFoldDB" id="A0A8H6Z8N4"/>
<comment type="caution">
    <text evidence="1">The sequence shown here is derived from an EMBL/GenBank/DDBJ whole genome shotgun (WGS) entry which is preliminary data.</text>
</comment>
<protein>
    <submittedName>
        <fullName evidence="1">Uncharacterized protein</fullName>
    </submittedName>
</protein>
<evidence type="ECO:0000313" key="2">
    <source>
        <dbReference type="Proteomes" id="UP000620124"/>
    </source>
</evidence>